<evidence type="ECO:0000256" key="2">
    <source>
        <dbReference type="SAM" id="Phobius"/>
    </source>
</evidence>
<name>A0A1T4SZE4_9ACTN</name>
<evidence type="ECO:0000256" key="1">
    <source>
        <dbReference type="SAM" id="MobiDB-lite"/>
    </source>
</evidence>
<protein>
    <submittedName>
        <fullName evidence="3">Uncharacterized protein</fullName>
    </submittedName>
</protein>
<keyword evidence="2" id="KW-0812">Transmembrane</keyword>
<feature type="compositionally biased region" description="Acidic residues" evidence="1">
    <location>
        <begin position="43"/>
        <end position="57"/>
    </location>
</feature>
<keyword evidence="2" id="KW-0472">Membrane</keyword>
<evidence type="ECO:0000313" key="3">
    <source>
        <dbReference type="EMBL" id="SKA33600.1"/>
    </source>
</evidence>
<feature type="transmembrane region" description="Helical" evidence="2">
    <location>
        <begin position="119"/>
        <end position="141"/>
    </location>
</feature>
<gene>
    <name evidence="3" type="ORF">SAMN02745673_04236</name>
</gene>
<feature type="transmembrane region" description="Helical" evidence="2">
    <location>
        <begin position="6"/>
        <end position="23"/>
    </location>
</feature>
<dbReference type="RefSeq" id="WP_078763463.1">
    <property type="nucleotide sequence ID" value="NZ_FUWS01000012.1"/>
</dbReference>
<feature type="compositionally biased region" description="Basic and acidic residues" evidence="1">
    <location>
        <begin position="29"/>
        <end position="42"/>
    </location>
</feature>
<organism evidence="3 4">
    <name type="scientific">Marinactinospora thermotolerans DSM 45154</name>
    <dbReference type="NCBI Taxonomy" id="1122192"/>
    <lineage>
        <taxon>Bacteria</taxon>
        <taxon>Bacillati</taxon>
        <taxon>Actinomycetota</taxon>
        <taxon>Actinomycetes</taxon>
        <taxon>Streptosporangiales</taxon>
        <taxon>Nocardiopsidaceae</taxon>
        <taxon>Marinactinospora</taxon>
    </lineage>
</organism>
<sequence length="218" mass="23674">MSSSPLYVAIVVVWIIVLIPMMLRRDATDPAPESLRRNTAKEGDEDATEEGAADEVSPDAVETQVIDYGSAAVVAARAAAARAGEDPEEEAEARSEAPPQPQISHGRARVIARRRRRTAGLATLFTVTALAVIAELGPWWVVLPPAGLLLGHLALLREAAKADAEQRMAEAEYLRRREMARARRQAAAAREAEVIELAGRRDEVYDQYTDAQLRAAGD</sequence>
<keyword evidence="4" id="KW-1185">Reference proteome</keyword>
<keyword evidence="2" id="KW-1133">Transmembrane helix</keyword>
<proteinExistence type="predicted"/>
<feature type="region of interest" description="Disordered" evidence="1">
    <location>
        <begin position="29"/>
        <end position="59"/>
    </location>
</feature>
<accession>A0A1T4SZE4</accession>
<evidence type="ECO:0000313" key="4">
    <source>
        <dbReference type="Proteomes" id="UP000190637"/>
    </source>
</evidence>
<dbReference type="EMBL" id="FUWS01000012">
    <property type="protein sequence ID" value="SKA33600.1"/>
    <property type="molecule type" value="Genomic_DNA"/>
</dbReference>
<dbReference type="Proteomes" id="UP000190637">
    <property type="component" value="Unassembled WGS sequence"/>
</dbReference>
<dbReference type="AlphaFoldDB" id="A0A1T4SZE4"/>
<feature type="region of interest" description="Disordered" evidence="1">
    <location>
        <begin position="79"/>
        <end position="109"/>
    </location>
</feature>
<reference evidence="3 4" key="1">
    <citation type="submission" date="2017-02" db="EMBL/GenBank/DDBJ databases">
        <authorList>
            <person name="Peterson S.W."/>
        </authorList>
    </citation>
    <scope>NUCLEOTIDE SEQUENCE [LARGE SCALE GENOMIC DNA]</scope>
    <source>
        <strain evidence="3 4">DSM 45154</strain>
    </source>
</reference>